<keyword evidence="1" id="KW-0472">Membrane</keyword>
<evidence type="ECO:0000256" key="1">
    <source>
        <dbReference type="SAM" id="Phobius"/>
    </source>
</evidence>
<dbReference type="RefSeq" id="WP_119832813.1">
    <property type="nucleotide sequence ID" value="NZ_QYUL01000003.1"/>
</dbReference>
<dbReference type="InterPro" id="IPR000326">
    <property type="entry name" value="PAP2/HPO"/>
</dbReference>
<accession>A0A418VSA2</accession>
<dbReference type="SMART" id="SM00014">
    <property type="entry name" value="acidPPc"/>
    <property type="match status" value="1"/>
</dbReference>
<gene>
    <name evidence="3" type="ORF">D3877_21455</name>
</gene>
<feature type="transmembrane region" description="Helical" evidence="1">
    <location>
        <begin position="130"/>
        <end position="148"/>
    </location>
</feature>
<keyword evidence="1" id="KW-0812">Transmembrane</keyword>
<keyword evidence="1" id="KW-1133">Transmembrane helix</keyword>
<dbReference type="AlphaFoldDB" id="A0A418VSA2"/>
<sequence>MLIGLSAVAGLLAAFLILTGEMLEGDTLVFDRTVLLALRSAADPNQPAGPWWVERMARDLTALGSVTVLSLASLAAFGGFALMRRWAAAALLLLSAGGGLAMSSALKHLIGRARPDLVPHGDVVLTASFPSGHAMLSAVVGLTLGALVAQSVGDRRLKLYIMAVAVLLSLMIGASRVYLGVHWPTDVLAGWSVGAAWAALCWMLVEALRRRGAACG</sequence>
<name>A0A418VSA2_9PROT</name>
<dbReference type="CDD" id="cd03392">
    <property type="entry name" value="PAP2_like_2"/>
    <property type="match status" value="1"/>
</dbReference>
<feature type="transmembrane region" description="Helical" evidence="1">
    <location>
        <begin position="160"/>
        <end position="181"/>
    </location>
</feature>
<feature type="domain" description="Phosphatidic acid phosphatase type 2/haloperoxidase" evidence="2">
    <location>
        <begin position="87"/>
        <end position="202"/>
    </location>
</feature>
<feature type="transmembrane region" description="Helical" evidence="1">
    <location>
        <begin position="89"/>
        <end position="110"/>
    </location>
</feature>
<reference evidence="3 4" key="1">
    <citation type="submission" date="2018-09" db="EMBL/GenBank/DDBJ databases">
        <authorList>
            <person name="Zhu H."/>
        </authorList>
    </citation>
    <scope>NUCLEOTIDE SEQUENCE [LARGE SCALE GENOMIC DNA]</scope>
    <source>
        <strain evidence="3 4">K2W22B-5</strain>
    </source>
</reference>
<feature type="transmembrane region" description="Helical" evidence="1">
    <location>
        <begin position="187"/>
        <end position="205"/>
    </location>
</feature>
<dbReference type="OrthoDB" id="9801622at2"/>
<dbReference type="InterPro" id="IPR036938">
    <property type="entry name" value="PAP2/HPO_sf"/>
</dbReference>
<dbReference type="Proteomes" id="UP000283458">
    <property type="component" value="Unassembled WGS sequence"/>
</dbReference>
<proteinExistence type="predicted"/>
<evidence type="ECO:0000313" key="4">
    <source>
        <dbReference type="Proteomes" id="UP000283458"/>
    </source>
</evidence>
<feature type="transmembrane region" description="Helical" evidence="1">
    <location>
        <begin position="60"/>
        <end position="82"/>
    </location>
</feature>
<evidence type="ECO:0000313" key="3">
    <source>
        <dbReference type="EMBL" id="RJF79353.1"/>
    </source>
</evidence>
<dbReference type="PANTHER" id="PTHR14969">
    <property type="entry name" value="SPHINGOSINE-1-PHOSPHATE PHOSPHOHYDROLASE"/>
    <property type="match status" value="1"/>
</dbReference>
<dbReference type="PANTHER" id="PTHR14969:SF13">
    <property type="entry name" value="AT30094P"/>
    <property type="match status" value="1"/>
</dbReference>
<comment type="caution">
    <text evidence="3">The sequence shown here is derived from an EMBL/GenBank/DDBJ whole genome shotgun (WGS) entry which is preliminary data.</text>
</comment>
<evidence type="ECO:0000259" key="2">
    <source>
        <dbReference type="SMART" id="SM00014"/>
    </source>
</evidence>
<dbReference type="Pfam" id="PF01569">
    <property type="entry name" value="PAP2"/>
    <property type="match status" value="1"/>
</dbReference>
<dbReference type="SUPFAM" id="SSF48317">
    <property type="entry name" value="Acid phosphatase/Vanadium-dependent haloperoxidase"/>
    <property type="match status" value="1"/>
</dbReference>
<protein>
    <submittedName>
        <fullName evidence="3">Phosphatase PAP2 family protein</fullName>
    </submittedName>
</protein>
<dbReference type="EMBL" id="QYUL01000003">
    <property type="protein sequence ID" value="RJF79353.1"/>
    <property type="molecule type" value="Genomic_DNA"/>
</dbReference>
<organism evidence="3 4">
    <name type="scientific">Azospirillum cavernae</name>
    <dbReference type="NCBI Taxonomy" id="2320860"/>
    <lineage>
        <taxon>Bacteria</taxon>
        <taxon>Pseudomonadati</taxon>
        <taxon>Pseudomonadota</taxon>
        <taxon>Alphaproteobacteria</taxon>
        <taxon>Rhodospirillales</taxon>
        <taxon>Azospirillaceae</taxon>
        <taxon>Azospirillum</taxon>
    </lineage>
</organism>
<keyword evidence="4" id="KW-1185">Reference proteome</keyword>
<dbReference type="Gene3D" id="1.20.144.10">
    <property type="entry name" value="Phosphatidic acid phosphatase type 2/haloperoxidase"/>
    <property type="match status" value="2"/>
</dbReference>